<keyword evidence="3" id="KW-1185">Reference proteome</keyword>
<dbReference type="InterPro" id="IPR036637">
    <property type="entry name" value="Phosphohistidine_dom_sf"/>
</dbReference>
<gene>
    <name evidence="2" type="ORF">JWS13_27400</name>
</gene>
<dbReference type="SUPFAM" id="SSF52009">
    <property type="entry name" value="Phosphohistidine domain"/>
    <property type="match status" value="1"/>
</dbReference>
<sequence>MCCRSHPILRSAIRCVERSGSSKRGAIYVSATVSDPIRGTSEPDRYWTCTNLGEACPDVMSPMCWSIWGDSAEWSWLYSMYAFGVIPKKALVVSPDMNDRGLSCFYGRQAFNVDAIKETMSSLPGVSPDDFERDLMGSVRPDAKKIESSNRRLPVVLAKAPGTAILTGKRIRKLHNRMYAKWVKVVYESDPVSQERPAIERLLEARQDFVDVFSVHCVVRFLFQGGQSGIAAAAAKAGDAALTADLLAGVGGVLETTMTDDLWRLGNHEISEDDFLRKWGYHGPNEGNPYTTSWREDPTPIRYLAAASAVRERPNDRAARSNAAAKKAEQRLLAGTPVLQRPAIRWLLRRMQNTIRTLQIGKAGYLMALDEARAAVKAFGAERVQLGQFDEPDDAFFLTVEECQQLAAGELLNVREIVSVRRATRMEYKNMDLPLSFVGMPTLTQKSDWSAPDILEVTGAASGGGIIEGRARIIEEADDDIDLDPGDVLVCRFTDPGWAPLMALADALVIDIGTSASHGAVVARELGIPFVIGTGNGTRVLREGDRILVDGTTAVVKVLERDIGRELNLA</sequence>
<reference evidence="2 3" key="2">
    <citation type="journal article" date="2022" name="Arch. Microbiol.">
        <title>Rhodococcus pseudokoreensis sp. nov. isolated from the rhizosphere of young M26 apple rootstocks.</title>
        <authorList>
            <person name="Kampfer P."/>
            <person name="Glaeser S.P."/>
            <person name="Blom J."/>
            <person name="Wolf J."/>
            <person name="Benning S."/>
            <person name="Schloter M."/>
            <person name="Neumann-Schaal M."/>
        </authorList>
    </citation>
    <scope>NUCLEOTIDE SEQUENCE [LARGE SCALE GENOMIC DNA]</scope>
    <source>
        <strain evidence="2 3">R79</strain>
    </source>
</reference>
<dbReference type="PANTHER" id="PTHR43615:SF1">
    <property type="entry name" value="PPDK_N DOMAIN-CONTAINING PROTEIN"/>
    <property type="match status" value="1"/>
</dbReference>
<evidence type="ECO:0000313" key="2">
    <source>
        <dbReference type="EMBL" id="QSE92095.1"/>
    </source>
</evidence>
<evidence type="ECO:0000259" key="1">
    <source>
        <dbReference type="Pfam" id="PF00391"/>
    </source>
</evidence>
<dbReference type="PANTHER" id="PTHR43615">
    <property type="entry name" value="PHOSPHOENOLPYRUVATE SYNTHASE-RELATED"/>
    <property type="match status" value="1"/>
</dbReference>
<organism evidence="2 3">
    <name type="scientific">Rhodococcus pseudokoreensis</name>
    <dbReference type="NCBI Taxonomy" id="2811421"/>
    <lineage>
        <taxon>Bacteria</taxon>
        <taxon>Bacillati</taxon>
        <taxon>Actinomycetota</taxon>
        <taxon>Actinomycetes</taxon>
        <taxon>Mycobacteriales</taxon>
        <taxon>Nocardiaceae</taxon>
        <taxon>Rhodococcus</taxon>
    </lineage>
</organism>
<dbReference type="InterPro" id="IPR051549">
    <property type="entry name" value="PEP_Utilizing_Enz"/>
</dbReference>
<protein>
    <submittedName>
        <fullName evidence="2">Phosphoenolpyruvate-utilizing protein</fullName>
    </submittedName>
</protein>
<evidence type="ECO:0000313" key="3">
    <source>
        <dbReference type="Proteomes" id="UP000662986"/>
    </source>
</evidence>
<dbReference type="Pfam" id="PF00391">
    <property type="entry name" value="PEP-utilizers"/>
    <property type="match status" value="1"/>
</dbReference>
<proteinExistence type="predicted"/>
<feature type="domain" description="PEP-utilising enzyme mobile" evidence="1">
    <location>
        <begin position="484"/>
        <end position="553"/>
    </location>
</feature>
<reference evidence="2 3" key="1">
    <citation type="journal article" date="2021" name="Microbiol. Resour. Announc.">
        <title>Complete Genome Sequences of Two Rhodococcus sp. Strains with Large and Linear Chromosomes, Isolated from Apple Rhizosphere.</title>
        <authorList>
            <person name="Benning S."/>
            <person name="Brugnone N."/>
            <person name="Siani R."/>
            <person name="Kublik S."/>
            <person name="Schloter M."/>
            <person name="Rad V."/>
        </authorList>
    </citation>
    <scope>NUCLEOTIDE SEQUENCE [LARGE SCALE GENOMIC DNA]</scope>
    <source>
        <strain evidence="2 3">R79</strain>
    </source>
</reference>
<accession>A0A974ZVP5</accession>
<dbReference type="Proteomes" id="UP000662986">
    <property type="component" value="Chromosome"/>
</dbReference>
<dbReference type="EMBL" id="CP070619">
    <property type="protein sequence ID" value="QSE92095.1"/>
    <property type="molecule type" value="Genomic_DNA"/>
</dbReference>
<name>A0A974ZVP5_9NOCA</name>
<dbReference type="InterPro" id="IPR008279">
    <property type="entry name" value="PEP-util_enz_mobile_dom"/>
</dbReference>
<dbReference type="Gene3D" id="3.50.30.10">
    <property type="entry name" value="Phosphohistidine domain"/>
    <property type="match status" value="1"/>
</dbReference>